<evidence type="ECO:0000256" key="4">
    <source>
        <dbReference type="PROSITE-ProRule" id="PRU00520"/>
    </source>
</evidence>
<evidence type="ECO:0000256" key="3">
    <source>
        <dbReference type="ARBA" id="ARBA00047645"/>
    </source>
</evidence>
<sequence length="90" mass="10021">MHRVHVVVQGRVQGVGFRAFVARRARDLKLTGWVRNRFDGAVEVLAEGTRSTLETLVEAIRRGPPAARVATVEEQWSEGTPEHRDFAVTG</sequence>
<evidence type="ECO:0000256" key="6">
    <source>
        <dbReference type="RuleBase" id="RU004168"/>
    </source>
</evidence>
<organism evidence="8 9">
    <name type="scientific">Eiseniibacteriota bacterium</name>
    <dbReference type="NCBI Taxonomy" id="2212470"/>
    <lineage>
        <taxon>Bacteria</taxon>
        <taxon>Candidatus Eiseniibacteriota</taxon>
    </lineage>
</organism>
<reference evidence="8 9" key="1">
    <citation type="journal article" date="2019" name="Nat. Microbiol.">
        <title>Mediterranean grassland soil C-N compound turnover is dependent on rainfall and depth, and is mediated by genomically divergent microorganisms.</title>
        <authorList>
            <person name="Diamond S."/>
            <person name="Andeer P.F."/>
            <person name="Li Z."/>
            <person name="Crits-Christoph A."/>
            <person name="Burstein D."/>
            <person name="Anantharaman K."/>
            <person name="Lane K.R."/>
            <person name="Thomas B.C."/>
            <person name="Pan C."/>
            <person name="Northen T.R."/>
            <person name="Banfield J.F."/>
        </authorList>
    </citation>
    <scope>NUCLEOTIDE SEQUENCE [LARGE SCALE GENOMIC DNA]</scope>
    <source>
        <strain evidence="8">WS_8</strain>
    </source>
</reference>
<keyword evidence="4 5" id="KW-0378">Hydrolase</keyword>
<dbReference type="SUPFAM" id="SSF54975">
    <property type="entry name" value="Acylphosphatase/BLUF domain-like"/>
    <property type="match status" value="1"/>
</dbReference>
<dbReference type="PANTHER" id="PTHR47268">
    <property type="entry name" value="ACYLPHOSPHATASE"/>
    <property type="match status" value="1"/>
</dbReference>
<dbReference type="PANTHER" id="PTHR47268:SF4">
    <property type="entry name" value="ACYLPHOSPHATASE"/>
    <property type="match status" value="1"/>
</dbReference>
<dbReference type="EC" id="3.6.1.7" evidence="2 4"/>
<feature type="active site" evidence="4">
    <location>
        <position position="36"/>
    </location>
</feature>
<dbReference type="EMBL" id="VBOY01000111">
    <property type="protein sequence ID" value="TMQ63333.1"/>
    <property type="molecule type" value="Genomic_DNA"/>
</dbReference>
<dbReference type="Proteomes" id="UP000316609">
    <property type="component" value="Unassembled WGS sequence"/>
</dbReference>
<dbReference type="PROSITE" id="PS00151">
    <property type="entry name" value="ACYLPHOSPHATASE_2"/>
    <property type="match status" value="1"/>
</dbReference>
<evidence type="ECO:0000313" key="8">
    <source>
        <dbReference type="EMBL" id="TMQ63333.1"/>
    </source>
</evidence>
<dbReference type="AlphaFoldDB" id="A0A538TI85"/>
<dbReference type="InterPro" id="IPR036046">
    <property type="entry name" value="Acylphosphatase-like_dom_sf"/>
</dbReference>
<evidence type="ECO:0000256" key="2">
    <source>
        <dbReference type="ARBA" id="ARBA00012150"/>
    </source>
</evidence>
<protein>
    <recommendedName>
        <fullName evidence="2 4">Acylphosphatase</fullName>
        <ecNumber evidence="2 4">3.6.1.7</ecNumber>
    </recommendedName>
</protein>
<dbReference type="PROSITE" id="PS00150">
    <property type="entry name" value="ACYLPHOSPHATASE_1"/>
    <property type="match status" value="1"/>
</dbReference>
<comment type="similarity">
    <text evidence="1 6">Belongs to the acylphosphatase family.</text>
</comment>
<name>A0A538TI85_UNCEI</name>
<dbReference type="InterPro" id="IPR020456">
    <property type="entry name" value="Acylphosphatase"/>
</dbReference>
<evidence type="ECO:0000259" key="7">
    <source>
        <dbReference type="PROSITE" id="PS51160"/>
    </source>
</evidence>
<feature type="domain" description="Acylphosphatase-like" evidence="7">
    <location>
        <begin position="3"/>
        <end position="90"/>
    </location>
</feature>
<dbReference type="PRINTS" id="PR00112">
    <property type="entry name" value="ACYLPHPHTASE"/>
</dbReference>
<evidence type="ECO:0000256" key="1">
    <source>
        <dbReference type="ARBA" id="ARBA00005614"/>
    </source>
</evidence>
<feature type="active site" evidence="4">
    <location>
        <position position="18"/>
    </location>
</feature>
<accession>A0A538TI85</accession>
<dbReference type="Gene3D" id="3.30.70.100">
    <property type="match status" value="1"/>
</dbReference>
<dbReference type="PROSITE" id="PS51160">
    <property type="entry name" value="ACYLPHOSPHATASE_3"/>
    <property type="match status" value="1"/>
</dbReference>
<gene>
    <name evidence="8" type="ORF">E6K78_10720</name>
</gene>
<evidence type="ECO:0000313" key="9">
    <source>
        <dbReference type="Proteomes" id="UP000316609"/>
    </source>
</evidence>
<evidence type="ECO:0000256" key="5">
    <source>
        <dbReference type="RuleBase" id="RU000553"/>
    </source>
</evidence>
<dbReference type="InterPro" id="IPR017968">
    <property type="entry name" value="Acylphosphatase_CS"/>
</dbReference>
<dbReference type="GO" id="GO:0003998">
    <property type="term" value="F:acylphosphatase activity"/>
    <property type="evidence" value="ECO:0007669"/>
    <property type="project" value="UniProtKB-EC"/>
</dbReference>
<dbReference type="InterPro" id="IPR001792">
    <property type="entry name" value="Acylphosphatase-like_dom"/>
</dbReference>
<dbReference type="Pfam" id="PF00708">
    <property type="entry name" value="Acylphosphatase"/>
    <property type="match status" value="1"/>
</dbReference>
<proteinExistence type="inferred from homology"/>
<comment type="caution">
    <text evidence="8">The sequence shown here is derived from an EMBL/GenBank/DDBJ whole genome shotgun (WGS) entry which is preliminary data.</text>
</comment>
<comment type="catalytic activity">
    <reaction evidence="3 4 5">
        <text>an acyl phosphate + H2O = a carboxylate + phosphate + H(+)</text>
        <dbReference type="Rhea" id="RHEA:14965"/>
        <dbReference type="ChEBI" id="CHEBI:15377"/>
        <dbReference type="ChEBI" id="CHEBI:15378"/>
        <dbReference type="ChEBI" id="CHEBI:29067"/>
        <dbReference type="ChEBI" id="CHEBI:43474"/>
        <dbReference type="ChEBI" id="CHEBI:59918"/>
        <dbReference type="EC" id="3.6.1.7"/>
    </reaction>
</comment>